<dbReference type="Proteomes" id="UP000597613">
    <property type="component" value="Unassembled WGS sequence"/>
</dbReference>
<organism evidence="1 2">
    <name type="scientific">Sphingomonas albertensis</name>
    <dbReference type="NCBI Taxonomy" id="2762591"/>
    <lineage>
        <taxon>Bacteria</taxon>
        <taxon>Pseudomonadati</taxon>
        <taxon>Pseudomonadota</taxon>
        <taxon>Alphaproteobacteria</taxon>
        <taxon>Sphingomonadales</taxon>
        <taxon>Sphingomonadaceae</taxon>
        <taxon>Sphingomonas</taxon>
    </lineage>
</organism>
<dbReference type="InterPro" id="IPR010836">
    <property type="entry name" value="SapC"/>
</dbReference>
<gene>
    <name evidence="1" type="ORF">H8S47_09935</name>
</gene>
<comment type="caution">
    <text evidence="1">The sequence shown here is derived from an EMBL/GenBank/DDBJ whole genome shotgun (WGS) entry which is preliminary data.</text>
</comment>
<keyword evidence="2" id="KW-1185">Reference proteome</keyword>
<protein>
    <submittedName>
        <fullName evidence="1">SapC family protein</fullName>
    </submittedName>
</protein>
<accession>A0ABR7ANF7</accession>
<evidence type="ECO:0000313" key="1">
    <source>
        <dbReference type="EMBL" id="MBC3941996.1"/>
    </source>
</evidence>
<evidence type="ECO:0000313" key="2">
    <source>
        <dbReference type="Proteomes" id="UP000597613"/>
    </source>
</evidence>
<reference evidence="1 2" key="1">
    <citation type="submission" date="2020-08" db="EMBL/GenBank/DDBJ databases">
        <title>Putative novel bacterial strains isolated from necrotic wheat leaf tissues caused by Xanthomonas translucens.</title>
        <authorList>
            <person name="Tambong J.T."/>
        </authorList>
    </citation>
    <scope>NUCLEOTIDE SEQUENCE [LARGE SCALE GENOMIC DNA]</scope>
    <source>
        <strain evidence="2">DOAB 1063</strain>
    </source>
</reference>
<dbReference type="Pfam" id="PF07277">
    <property type="entry name" value="SapC"/>
    <property type="match status" value="1"/>
</dbReference>
<dbReference type="RefSeq" id="WP_187503711.1">
    <property type="nucleotide sequence ID" value="NZ_CP162536.1"/>
</dbReference>
<dbReference type="EMBL" id="JACONT010000018">
    <property type="protein sequence ID" value="MBC3941996.1"/>
    <property type="molecule type" value="Genomic_DNA"/>
</dbReference>
<sequence>MSNPTSSNSTSSNPVLLNNVEHADLRVAIRPGAEYGDSVNQLPIYPSEFEEAQRSFPIVFRREESGIQAYALLGLDRDENLFLEDGRWTSDYVPAVQRRGPFSIGIDTSRSDGESQGDPLVYIDLADARVGAVDGLPVFLEHGGNAPLLDHIASVLRVLHEGVTSAPAIYAEFEDAGLLQPVDIQISLSEEDGYELPDLLTIDQSALADLSGESLEALHRSGLLRAATMAASSLGNIQYLIDRKNRKRLLT</sequence>
<proteinExistence type="predicted"/>
<name>A0ABR7ANF7_9SPHN</name>